<keyword evidence="2" id="KW-1185">Reference proteome</keyword>
<proteinExistence type="predicted"/>
<dbReference type="RefSeq" id="WP_142905579.1">
    <property type="nucleotide sequence ID" value="NZ_ML660097.1"/>
</dbReference>
<dbReference type="Proteomes" id="UP000319732">
    <property type="component" value="Unassembled WGS sequence"/>
</dbReference>
<reference evidence="1 2" key="1">
    <citation type="submission" date="2019-06" db="EMBL/GenBank/DDBJ databases">
        <title>Whole genome sequence for Cellvibrionaceae sp. R142.</title>
        <authorList>
            <person name="Wang G."/>
        </authorList>
    </citation>
    <scope>NUCLEOTIDE SEQUENCE [LARGE SCALE GENOMIC DNA]</scope>
    <source>
        <strain evidence="1 2">R142</strain>
    </source>
</reference>
<dbReference type="InterPro" id="IPR011990">
    <property type="entry name" value="TPR-like_helical_dom_sf"/>
</dbReference>
<dbReference type="Pfam" id="PF13181">
    <property type="entry name" value="TPR_8"/>
    <property type="match status" value="1"/>
</dbReference>
<accession>A0A545T8A2</accession>
<organism evidence="1 2">
    <name type="scientific">Exilibacterium tricleocarpae</name>
    <dbReference type="NCBI Taxonomy" id="2591008"/>
    <lineage>
        <taxon>Bacteria</taxon>
        <taxon>Pseudomonadati</taxon>
        <taxon>Pseudomonadota</taxon>
        <taxon>Gammaproteobacteria</taxon>
        <taxon>Cellvibrionales</taxon>
        <taxon>Cellvibrionaceae</taxon>
        <taxon>Exilibacterium</taxon>
    </lineage>
</organism>
<dbReference type="Gene3D" id="1.25.40.10">
    <property type="entry name" value="Tetratricopeptide repeat domain"/>
    <property type="match status" value="1"/>
</dbReference>
<dbReference type="InterPro" id="IPR019734">
    <property type="entry name" value="TPR_rpt"/>
</dbReference>
<dbReference type="AlphaFoldDB" id="A0A545T8A2"/>
<dbReference type="SUPFAM" id="SSF48452">
    <property type="entry name" value="TPR-like"/>
    <property type="match status" value="1"/>
</dbReference>
<evidence type="ECO:0000313" key="1">
    <source>
        <dbReference type="EMBL" id="TQV73450.1"/>
    </source>
</evidence>
<dbReference type="EMBL" id="VHSG01000018">
    <property type="protein sequence ID" value="TQV73450.1"/>
    <property type="molecule type" value="Genomic_DNA"/>
</dbReference>
<gene>
    <name evidence="1" type="ORF">FKG94_17255</name>
</gene>
<sequence>MSNLASQTATRIKSLCAQGYEHYDTQDYKGALRVFYQAWLEVPKPQTDWIEAGWVLTAIGDTYFRLNQFHQAREALNSALHCPQAEGNPFIHLRLGQSLLEQGDIGNARRELHRAYNVGGTAIFEREPEKYLAAIRDVVTQ</sequence>
<name>A0A545T8A2_9GAMM</name>
<dbReference type="OrthoDB" id="1551390at2"/>
<protein>
    <submittedName>
        <fullName evidence="1">Tetratricopeptide repeat protein</fullName>
    </submittedName>
</protein>
<evidence type="ECO:0000313" key="2">
    <source>
        <dbReference type="Proteomes" id="UP000319732"/>
    </source>
</evidence>
<comment type="caution">
    <text evidence="1">The sequence shown here is derived from an EMBL/GenBank/DDBJ whole genome shotgun (WGS) entry which is preliminary data.</text>
</comment>